<name>A0A1M5ZQ10_BUTFI</name>
<reference evidence="2" key="1">
    <citation type="submission" date="2016-11" db="EMBL/GenBank/DDBJ databases">
        <authorList>
            <person name="Varghese N."/>
            <person name="Submissions S."/>
        </authorList>
    </citation>
    <scope>NUCLEOTIDE SEQUENCE [LARGE SCALE GENOMIC DNA]</scope>
    <source>
        <strain evidence="2">DSM 3071</strain>
    </source>
</reference>
<evidence type="ECO:0000313" key="2">
    <source>
        <dbReference type="Proteomes" id="UP000184278"/>
    </source>
</evidence>
<dbReference type="Proteomes" id="UP000184278">
    <property type="component" value="Unassembled WGS sequence"/>
</dbReference>
<sequence>MANRVGIDPEIAQEGITNLQAVMDLLQEAKDAYLPYRDNCNEVFGDELGAQVHEVGEKLLTGMDQVNESTESYIKWGKDLVDSYISVKDSCKALFERFL</sequence>
<accession>A0A1M5ZQ10</accession>
<dbReference type="GeneID" id="89507850"/>
<dbReference type="STRING" id="1121131.SAMN02745229_02554"/>
<protein>
    <submittedName>
        <fullName evidence="1">Uncharacterized protein</fullName>
    </submittedName>
</protein>
<dbReference type="EMBL" id="FQXK01000021">
    <property type="protein sequence ID" value="SHI26310.1"/>
    <property type="molecule type" value="Genomic_DNA"/>
</dbReference>
<evidence type="ECO:0000313" key="1">
    <source>
        <dbReference type="EMBL" id="SHI26310.1"/>
    </source>
</evidence>
<proteinExistence type="predicted"/>
<organism evidence="1 2">
    <name type="scientific">Butyrivibrio fibrisolvens DSM 3071</name>
    <dbReference type="NCBI Taxonomy" id="1121131"/>
    <lineage>
        <taxon>Bacteria</taxon>
        <taxon>Bacillati</taxon>
        <taxon>Bacillota</taxon>
        <taxon>Clostridia</taxon>
        <taxon>Lachnospirales</taxon>
        <taxon>Lachnospiraceae</taxon>
        <taxon>Butyrivibrio</taxon>
    </lineage>
</organism>
<dbReference type="AlphaFoldDB" id="A0A1M5ZQ10"/>
<gene>
    <name evidence="1" type="ORF">SAMN02745229_02554</name>
</gene>
<keyword evidence="2" id="KW-1185">Reference proteome</keyword>
<dbReference type="RefSeq" id="WP_073388343.1">
    <property type="nucleotide sequence ID" value="NZ_FQXK01000021.1"/>
</dbReference>